<evidence type="ECO:0000313" key="3">
    <source>
        <dbReference type="Proteomes" id="UP001141552"/>
    </source>
</evidence>
<sequence length="331" mass="35392">MFVDEEDQVLQGINSYRQAKNLPALAKNKKASCLADEIADKLEDKPCSSPQAGNPVLLSDFSDQLSKCGVDINRTRDGVVLPSCVPKLVPTLLLTNYTHTGYAKYMNDSRFTGAGLGSEDDWMVVVLTTSTPVGDFAGAERLVSVLGLGHCLATSTTLLVFVLFHAIFFISSTAKLCNDEEDPVLLGINGYRLAKNLPALAKNKKASCLADKIAGKLEDKPCTSPQAGNPVLLSDFSHQLSKCGVDINRTRVGVVLPTCVPKSAPTLVLTNYTHAGYAKYMNDSRFTGAGLGSEDDWMVVVLTTSTPAGDFAGAEKLVSVETRKRRGNGIG</sequence>
<dbReference type="InterPro" id="IPR045285">
    <property type="entry name" value="At5g19230-like"/>
</dbReference>
<protein>
    <recommendedName>
        <fullName evidence="1">Uncharacterized GPI-anchored protein At5g19230-like domain-containing protein</fullName>
    </recommendedName>
</protein>
<dbReference type="PANTHER" id="PTHR33976:SF2">
    <property type="entry name" value="GLYCOPROTEIN MEMBRANE GPI-ANCHORED"/>
    <property type="match status" value="1"/>
</dbReference>
<organism evidence="2 3">
    <name type="scientific">Turnera subulata</name>
    <dbReference type="NCBI Taxonomy" id="218843"/>
    <lineage>
        <taxon>Eukaryota</taxon>
        <taxon>Viridiplantae</taxon>
        <taxon>Streptophyta</taxon>
        <taxon>Embryophyta</taxon>
        <taxon>Tracheophyta</taxon>
        <taxon>Spermatophyta</taxon>
        <taxon>Magnoliopsida</taxon>
        <taxon>eudicotyledons</taxon>
        <taxon>Gunneridae</taxon>
        <taxon>Pentapetalae</taxon>
        <taxon>rosids</taxon>
        <taxon>fabids</taxon>
        <taxon>Malpighiales</taxon>
        <taxon>Passifloraceae</taxon>
        <taxon>Turnera</taxon>
    </lineage>
</organism>
<feature type="domain" description="Uncharacterized GPI-anchored protein At5g19230-like" evidence="1">
    <location>
        <begin position="6"/>
        <end position="127"/>
    </location>
</feature>
<name>A0A9Q0IZE9_9ROSI</name>
<dbReference type="PANTHER" id="PTHR33976">
    <property type="entry name" value="OS07G0645000 PROTEIN"/>
    <property type="match status" value="1"/>
</dbReference>
<dbReference type="InterPro" id="IPR059083">
    <property type="entry name" value="At5g19230_dom"/>
</dbReference>
<dbReference type="OrthoDB" id="753138at2759"/>
<accession>A0A9Q0IZE9</accession>
<dbReference type="Proteomes" id="UP001141552">
    <property type="component" value="Unassembled WGS sequence"/>
</dbReference>
<evidence type="ECO:0000259" key="1">
    <source>
        <dbReference type="Pfam" id="PF25884"/>
    </source>
</evidence>
<proteinExistence type="predicted"/>
<comment type="caution">
    <text evidence="2">The sequence shown here is derived from an EMBL/GenBank/DDBJ whole genome shotgun (WGS) entry which is preliminary data.</text>
</comment>
<reference evidence="2" key="1">
    <citation type="submission" date="2022-02" db="EMBL/GenBank/DDBJ databases">
        <authorList>
            <person name="Henning P.M."/>
            <person name="McCubbin A.G."/>
            <person name="Shore J.S."/>
        </authorList>
    </citation>
    <scope>NUCLEOTIDE SEQUENCE</scope>
    <source>
        <strain evidence="2">F60SS</strain>
        <tissue evidence="2">Leaves</tissue>
    </source>
</reference>
<reference evidence="2" key="2">
    <citation type="journal article" date="2023" name="Plants (Basel)">
        <title>Annotation of the Turnera subulata (Passifloraceae) Draft Genome Reveals the S-Locus Evolved after the Divergence of Turneroideae from Passifloroideae in a Stepwise Manner.</title>
        <authorList>
            <person name="Henning P.M."/>
            <person name="Roalson E.H."/>
            <person name="Mir W."/>
            <person name="McCubbin A.G."/>
            <person name="Shore J.S."/>
        </authorList>
    </citation>
    <scope>NUCLEOTIDE SEQUENCE</scope>
    <source>
        <strain evidence="2">F60SS</strain>
    </source>
</reference>
<keyword evidence="3" id="KW-1185">Reference proteome</keyword>
<dbReference type="Pfam" id="PF25884">
    <property type="entry name" value="At5g19230"/>
    <property type="match status" value="2"/>
</dbReference>
<feature type="domain" description="Uncharacterized GPI-anchored protein At5g19230-like" evidence="1">
    <location>
        <begin position="181"/>
        <end position="302"/>
    </location>
</feature>
<dbReference type="AlphaFoldDB" id="A0A9Q0IZE9"/>
<dbReference type="EMBL" id="JAKUCV010007577">
    <property type="protein sequence ID" value="KAJ4822793.1"/>
    <property type="molecule type" value="Genomic_DNA"/>
</dbReference>
<evidence type="ECO:0000313" key="2">
    <source>
        <dbReference type="EMBL" id="KAJ4822793.1"/>
    </source>
</evidence>
<gene>
    <name evidence="2" type="ORF">Tsubulata_039469</name>
</gene>